<dbReference type="AlphaFoldDB" id="A0AA39HL42"/>
<accession>A0AA39HL42</accession>
<sequence length="81" mass="9868">MGERLKREMTFVFVETVEELIEEMILKEEATILEKHPCQVPQRRWPFKWLFNLPLLIVSSFWSAHQKHLWHFVFVETAKNI</sequence>
<proteinExistence type="predicted"/>
<dbReference type="EMBL" id="JAUCMV010000004">
    <property type="protein sequence ID" value="KAK0406674.1"/>
    <property type="molecule type" value="Genomic_DNA"/>
</dbReference>
<organism evidence="1 2">
    <name type="scientific">Steinernema hermaphroditum</name>
    <dbReference type="NCBI Taxonomy" id="289476"/>
    <lineage>
        <taxon>Eukaryota</taxon>
        <taxon>Metazoa</taxon>
        <taxon>Ecdysozoa</taxon>
        <taxon>Nematoda</taxon>
        <taxon>Chromadorea</taxon>
        <taxon>Rhabditida</taxon>
        <taxon>Tylenchina</taxon>
        <taxon>Panagrolaimomorpha</taxon>
        <taxon>Strongyloidoidea</taxon>
        <taxon>Steinernematidae</taxon>
        <taxon>Steinernema</taxon>
    </lineage>
</organism>
<keyword evidence="2" id="KW-1185">Reference proteome</keyword>
<name>A0AA39HL42_9BILA</name>
<gene>
    <name evidence="1" type="ORF">QR680_018726</name>
</gene>
<comment type="caution">
    <text evidence="1">The sequence shown here is derived from an EMBL/GenBank/DDBJ whole genome shotgun (WGS) entry which is preliminary data.</text>
</comment>
<dbReference type="Proteomes" id="UP001175271">
    <property type="component" value="Unassembled WGS sequence"/>
</dbReference>
<protein>
    <submittedName>
        <fullName evidence="1">Uncharacterized protein</fullName>
    </submittedName>
</protein>
<evidence type="ECO:0000313" key="2">
    <source>
        <dbReference type="Proteomes" id="UP001175271"/>
    </source>
</evidence>
<reference evidence="1" key="1">
    <citation type="submission" date="2023-06" db="EMBL/GenBank/DDBJ databases">
        <title>Genomic analysis of the entomopathogenic nematode Steinernema hermaphroditum.</title>
        <authorList>
            <person name="Schwarz E.M."/>
            <person name="Heppert J.K."/>
            <person name="Baniya A."/>
            <person name="Schwartz H.T."/>
            <person name="Tan C.-H."/>
            <person name="Antoshechkin I."/>
            <person name="Sternberg P.W."/>
            <person name="Goodrich-Blair H."/>
            <person name="Dillman A.R."/>
        </authorList>
    </citation>
    <scope>NUCLEOTIDE SEQUENCE</scope>
    <source>
        <strain evidence="1">PS9179</strain>
        <tissue evidence="1">Whole animal</tissue>
    </source>
</reference>
<evidence type="ECO:0000313" key="1">
    <source>
        <dbReference type="EMBL" id="KAK0406674.1"/>
    </source>
</evidence>